<dbReference type="EMBL" id="QOQW01000019">
    <property type="protein sequence ID" value="RCK78802.1"/>
    <property type="molecule type" value="Genomic_DNA"/>
</dbReference>
<dbReference type="GO" id="GO:0008233">
    <property type="term" value="F:peptidase activity"/>
    <property type="evidence" value="ECO:0007669"/>
    <property type="project" value="UniProtKB-KW"/>
</dbReference>
<dbReference type="Gene3D" id="2.60.40.1220">
    <property type="match status" value="1"/>
</dbReference>
<proteinExistence type="predicted"/>
<protein>
    <submittedName>
        <fullName evidence="2">Serine protease, subtilase family</fullName>
    </submittedName>
</protein>
<keyword evidence="1" id="KW-0732">Signal</keyword>
<dbReference type="GO" id="GO:0006508">
    <property type="term" value="P:proteolysis"/>
    <property type="evidence" value="ECO:0007669"/>
    <property type="project" value="UniProtKB-KW"/>
</dbReference>
<name>A0A367ZN44_9BACT</name>
<keyword evidence="2" id="KW-0645">Protease</keyword>
<evidence type="ECO:0000256" key="1">
    <source>
        <dbReference type="ARBA" id="ARBA00022729"/>
    </source>
</evidence>
<sequence>MLECPPFSTDQTFFSWRFTAGNIKADIFPGNEASYGLGTYRFALVAGDGLYYYGPNSAFNGGRPWKVLNDPVVTGSELVATVTFSYNGETITCVKTTTVKPLEILSPLPVAQNDQAGALPIEIKTVYPNPVNAYTRAIGITEEFHVLYLLKKVGMGGFKEEITGRPSYAQYLYKALVAGKTLANPTTIGTSTYVITGGPMLTLPPAVVGVPYSYTFTTENGPNPATWEIIAGALPPGLILQFVGANGVVSGTPTRVGVSSFDIAVRDSMGYGAASCTLRVLERLNYVATQTALTTVVVTYDRDPDPTQAAQPDRYLLVDKDINRADPTLFNLTMIPAQSVTLNAATRQATVVFPGGSIDPLKATQKVIVSNVRDTSGNYLASGPEVILGGRLVFHDFLPWGMIANKGIPKKVYLPRTDQSRIFFVYEDLVQELQLTITPERKMTVGGGANWFTTLDTNNFILYDIGAKYTLEGNFLGLRALTLGLPPYDGLYFHSLVQPTGLLASATLGIAPWGSPPYFAITASFPLVSLFRDVVAMGDEMRLYDAGVTPPYSSTLATQSLTGQILAIDSGRTPPDTTEVFWTITSDRRLQAVLVPEYGTPLYSSFYLGSWHPLPTGPTASINTKYGLDWLEEPYEFLIADLDRNRIGRYAQPSNFNGGPLIPMWEIGHNDTAADYLGNVTDPFFIKEYQGKIIVGDRGGLTLYEYMP</sequence>
<dbReference type="Gene3D" id="2.60.40.10">
    <property type="entry name" value="Immunoglobulins"/>
    <property type="match status" value="1"/>
</dbReference>
<evidence type="ECO:0000313" key="2">
    <source>
        <dbReference type="EMBL" id="RCK78802.1"/>
    </source>
</evidence>
<dbReference type="AlphaFoldDB" id="A0A367ZN44"/>
<keyword evidence="2" id="KW-0378">Hydrolase</keyword>
<organism evidence="2 3">
    <name type="scientific">Candidatus Ozemobacter sibiricus</name>
    <dbReference type="NCBI Taxonomy" id="2268124"/>
    <lineage>
        <taxon>Bacteria</taxon>
        <taxon>Candidatus Ozemobacteria</taxon>
        <taxon>Candidatus Ozemobacterales</taxon>
        <taxon>Candidatus Ozemobacteraceae</taxon>
        <taxon>Candidatus Ozemobacter</taxon>
    </lineage>
</organism>
<dbReference type="InterPro" id="IPR014755">
    <property type="entry name" value="Cu-Rt/internalin_Ig-like"/>
</dbReference>
<dbReference type="Proteomes" id="UP000252355">
    <property type="component" value="Unassembled WGS sequence"/>
</dbReference>
<dbReference type="InterPro" id="IPR013783">
    <property type="entry name" value="Ig-like_fold"/>
</dbReference>
<accession>A0A367ZN44</accession>
<comment type="caution">
    <text evidence="2">The sequence shown here is derived from an EMBL/GenBank/DDBJ whole genome shotgun (WGS) entry which is preliminary data.</text>
</comment>
<reference evidence="2 3" key="1">
    <citation type="submission" date="2018-05" db="EMBL/GenBank/DDBJ databases">
        <title>A metagenomic window into the 2 km-deep terrestrial subsurface aquifer revealed taxonomically and functionally diverse microbial community comprising novel uncultured bacterial lineages.</title>
        <authorList>
            <person name="Kadnikov V.V."/>
            <person name="Mardanov A.V."/>
            <person name="Beletsky A.V."/>
            <person name="Banks D."/>
            <person name="Pimenov N.V."/>
            <person name="Frank Y.A."/>
            <person name="Karnachuk O.V."/>
            <person name="Ravin N.V."/>
        </authorList>
    </citation>
    <scope>NUCLEOTIDE SEQUENCE [LARGE SCALE GENOMIC DNA]</scope>
    <source>
        <strain evidence="2">BY5</strain>
    </source>
</reference>
<gene>
    <name evidence="2" type="ORF">OZSIB_1155</name>
</gene>
<evidence type="ECO:0000313" key="3">
    <source>
        <dbReference type="Proteomes" id="UP000252355"/>
    </source>
</evidence>
<dbReference type="Pfam" id="PF05345">
    <property type="entry name" value="He_PIG"/>
    <property type="match status" value="1"/>
</dbReference>